<feature type="region of interest" description="Disordered" evidence="1">
    <location>
        <begin position="1"/>
        <end position="23"/>
    </location>
</feature>
<dbReference type="Proteomes" id="UP000006860">
    <property type="component" value="Chromosome"/>
</dbReference>
<name>F0SGE1_RUBBR</name>
<evidence type="ECO:0000313" key="3">
    <source>
        <dbReference type="Proteomes" id="UP000006860"/>
    </source>
</evidence>
<protein>
    <submittedName>
        <fullName evidence="2">Uncharacterized protein</fullName>
    </submittedName>
</protein>
<reference evidence="3" key="1">
    <citation type="submission" date="2011-02" db="EMBL/GenBank/DDBJ databases">
        <title>The complete genome of Planctomyces brasiliensis DSM 5305.</title>
        <authorList>
            <person name="Lucas S."/>
            <person name="Copeland A."/>
            <person name="Lapidus A."/>
            <person name="Bruce D."/>
            <person name="Goodwin L."/>
            <person name="Pitluck S."/>
            <person name="Kyrpides N."/>
            <person name="Mavromatis K."/>
            <person name="Pagani I."/>
            <person name="Ivanova N."/>
            <person name="Ovchinnikova G."/>
            <person name="Lu M."/>
            <person name="Detter J.C."/>
            <person name="Han C."/>
            <person name="Land M."/>
            <person name="Hauser L."/>
            <person name="Markowitz V."/>
            <person name="Cheng J.-F."/>
            <person name="Hugenholtz P."/>
            <person name="Woyke T."/>
            <person name="Wu D."/>
            <person name="Tindall B."/>
            <person name="Pomrenke H.G."/>
            <person name="Brambilla E."/>
            <person name="Klenk H.-P."/>
            <person name="Eisen J.A."/>
        </authorList>
    </citation>
    <scope>NUCLEOTIDE SEQUENCE [LARGE SCALE GENOMIC DNA]</scope>
    <source>
        <strain evidence="3">ATCC 49424 / DSM 5305 / JCM 21570 / NBRC 103401 / IFAM 1448</strain>
    </source>
</reference>
<organism evidence="2 3">
    <name type="scientific">Rubinisphaera brasiliensis (strain ATCC 49424 / DSM 5305 / JCM 21570 / IAM 15109 / NBRC 103401 / IFAM 1448)</name>
    <name type="common">Planctomyces brasiliensis</name>
    <dbReference type="NCBI Taxonomy" id="756272"/>
    <lineage>
        <taxon>Bacteria</taxon>
        <taxon>Pseudomonadati</taxon>
        <taxon>Planctomycetota</taxon>
        <taxon>Planctomycetia</taxon>
        <taxon>Planctomycetales</taxon>
        <taxon>Planctomycetaceae</taxon>
        <taxon>Rubinisphaera</taxon>
    </lineage>
</organism>
<dbReference type="KEGG" id="pbs:Plabr_2941"/>
<sequence length="51" mass="5969">MLKAQLPDQHSGSHGLHSETDVNPGTSFFRFFGKSVKNDSTRNQYPYQYWY</sequence>
<proteinExistence type="predicted"/>
<keyword evidence="3" id="KW-1185">Reference proteome</keyword>
<dbReference type="HOGENOM" id="CLU_3103419_0_0_0"/>
<evidence type="ECO:0000313" key="2">
    <source>
        <dbReference type="EMBL" id="ADY60540.1"/>
    </source>
</evidence>
<dbReference type="AlphaFoldDB" id="F0SGE1"/>
<accession>F0SGE1</accession>
<evidence type="ECO:0000256" key="1">
    <source>
        <dbReference type="SAM" id="MobiDB-lite"/>
    </source>
</evidence>
<dbReference type="EMBL" id="CP002546">
    <property type="protein sequence ID" value="ADY60540.1"/>
    <property type="molecule type" value="Genomic_DNA"/>
</dbReference>
<gene>
    <name evidence="2" type="ordered locus">Plabr_2941</name>
</gene>